<dbReference type="Gene3D" id="1.10.510.10">
    <property type="entry name" value="Transferase(Phosphotransferase) domain 1"/>
    <property type="match status" value="1"/>
</dbReference>
<gene>
    <name evidence="8" type="ORF">DC041_0008152</name>
</gene>
<name>A0A430QKF7_SCHBO</name>
<evidence type="ECO:0000313" key="8">
    <source>
        <dbReference type="EMBL" id="RTG88136.1"/>
    </source>
</evidence>
<keyword evidence="6" id="KW-0067">ATP-binding</keyword>
<proteinExistence type="inferred from homology"/>
<dbReference type="STRING" id="6184.A0A430QKF7"/>
<dbReference type="GO" id="GO:0004674">
    <property type="term" value="F:protein serine/threonine kinase activity"/>
    <property type="evidence" value="ECO:0007669"/>
    <property type="project" value="UniProtKB-KW"/>
</dbReference>
<evidence type="ECO:0000256" key="1">
    <source>
        <dbReference type="ARBA" id="ARBA00009903"/>
    </source>
</evidence>
<keyword evidence="5 8" id="KW-0418">Kinase</keyword>
<dbReference type="Gene3D" id="3.30.1520.10">
    <property type="entry name" value="Phox-like domain"/>
    <property type="match status" value="1"/>
</dbReference>
<evidence type="ECO:0000256" key="6">
    <source>
        <dbReference type="ARBA" id="ARBA00022840"/>
    </source>
</evidence>
<dbReference type="GO" id="GO:0005524">
    <property type="term" value="F:ATP binding"/>
    <property type="evidence" value="ECO:0007669"/>
    <property type="project" value="UniProtKB-KW"/>
</dbReference>
<evidence type="ECO:0000256" key="5">
    <source>
        <dbReference type="ARBA" id="ARBA00022777"/>
    </source>
</evidence>
<reference evidence="8 9" key="1">
    <citation type="journal article" date="2019" name="PLoS Pathog.">
        <title>Genome sequence of the bovine parasite Schistosoma bovis Tanzania.</title>
        <authorList>
            <person name="Oey H."/>
            <person name="Zakrzewski M."/>
            <person name="Gobert G."/>
            <person name="Gravermann K."/>
            <person name="Stoye J."/>
            <person name="Jones M."/>
            <person name="Mcmanus D."/>
            <person name="Krause L."/>
        </authorList>
    </citation>
    <scope>NUCLEOTIDE SEQUENCE [LARGE SCALE GENOMIC DNA]</scope>
    <source>
        <strain evidence="8 9">TAN1997</strain>
    </source>
</reference>
<keyword evidence="2" id="KW-0723">Serine/threonine-protein kinase</keyword>
<dbReference type="GO" id="GO:0035091">
    <property type="term" value="F:phosphatidylinositol binding"/>
    <property type="evidence" value="ECO:0007669"/>
    <property type="project" value="InterPro"/>
</dbReference>
<evidence type="ECO:0000259" key="7">
    <source>
        <dbReference type="PROSITE" id="PS50195"/>
    </source>
</evidence>
<evidence type="ECO:0000256" key="4">
    <source>
        <dbReference type="ARBA" id="ARBA00022741"/>
    </source>
</evidence>
<comment type="similarity">
    <text evidence="1">Belongs to the protein kinase superfamily. AGC Ser/Thr protein kinase family.</text>
</comment>
<dbReference type="InterPro" id="IPR001683">
    <property type="entry name" value="PX_dom"/>
</dbReference>
<evidence type="ECO:0000256" key="3">
    <source>
        <dbReference type="ARBA" id="ARBA00022679"/>
    </source>
</evidence>
<sequence length="320" mass="36833">MSVSVVGISDHATLIHGKRNTKFIIHLKANNQEWSVTRHYTEFHAIYTKLRESEDCTGLQLPGNNLLGVFTNRRKGLYKFVKKLVSTELLIKNEDVRLFLDLHKDKKLSNLTSSQDTDLIDLGPTEDKKASLDDFEIVKTIGEGNFGKNFERGKLIHYFCVQQTLHRCVFLLLDDCILCYIKENYFTLFCLFKSDLKPENILLDSKGYAILTDFGLCKQNSASQSTTLTFCGTPEFDCLIHEKKIMKRKIVPFSNIISLMKVLYLENLNKLNYFNNIINNNVRYEISDSVICSVMRSRNLHGIDETFSGFSYIPTKNIHN</sequence>
<evidence type="ECO:0000256" key="2">
    <source>
        <dbReference type="ARBA" id="ARBA00022527"/>
    </source>
</evidence>
<dbReference type="Pfam" id="PF00069">
    <property type="entry name" value="Pkinase"/>
    <property type="match status" value="1"/>
</dbReference>
<evidence type="ECO:0000313" key="9">
    <source>
        <dbReference type="Proteomes" id="UP000290809"/>
    </source>
</evidence>
<dbReference type="SUPFAM" id="SSF64268">
    <property type="entry name" value="PX domain"/>
    <property type="match status" value="1"/>
</dbReference>
<dbReference type="EMBL" id="QMKO01001608">
    <property type="protein sequence ID" value="RTG88136.1"/>
    <property type="molecule type" value="Genomic_DNA"/>
</dbReference>
<comment type="caution">
    <text evidence="8">The sequence shown here is derived from an EMBL/GenBank/DDBJ whole genome shotgun (WGS) entry which is preliminary data.</text>
</comment>
<dbReference type="AlphaFoldDB" id="A0A430QKF7"/>
<dbReference type="SUPFAM" id="SSF56112">
    <property type="entry name" value="Protein kinase-like (PK-like)"/>
    <property type="match status" value="1"/>
</dbReference>
<dbReference type="SMART" id="SM00312">
    <property type="entry name" value="PX"/>
    <property type="match status" value="1"/>
</dbReference>
<dbReference type="Proteomes" id="UP000290809">
    <property type="component" value="Unassembled WGS sequence"/>
</dbReference>
<protein>
    <submittedName>
        <fullName evidence="8">Serum/glucocorticoid-regulated kinase 3</fullName>
    </submittedName>
</protein>
<dbReference type="Pfam" id="PF00787">
    <property type="entry name" value="PX"/>
    <property type="match status" value="1"/>
</dbReference>
<feature type="domain" description="PX" evidence="7">
    <location>
        <begin position="1"/>
        <end position="107"/>
    </location>
</feature>
<dbReference type="InterPro" id="IPR036871">
    <property type="entry name" value="PX_dom_sf"/>
</dbReference>
<dbReference type="InterPro" id="IPR011009">
    <property type="entry name" value="Kinase-like_dom_sf"/>
</dbReference>
<dbReference type="PANTHER" id="PTHR24351">
    <property type="entry name" value="RIBOSOMAL PROTEIN S6 KINASE"/>
    <property type="match status" value="1"/>
</dbReference>
<keyword evidence="3" id="KW-0808">Transferase</keyword>
<organism evidence="8 9">
    <name type="scientific">Schistosoma bovis</name>
    <name type="common">Blood fluke</name>
    <dbReference type="NCBI Taxonomy" id="6184"/>
    <lineage>
        <taxon>Eukaryota</taxon>
        <taxon>Metazoa</taxon>
        <taxon>Spiralia</taxon>
        <taxon>Lophotrochozoa</taxon>
        <taxon>Platyhelminthes</taxon>
        <taxon>Trematoda</taxon>
        <taxon>Digenea</taxon>
        <taxon>Strigeidida</taxon>
        <taxon>Schistosomatoidea</taxon>
        <taxon>Schistosomatidae</taxon>
        <taxon>Schistosoma</taxon>
    </lineage>
</organism>
<accession>A0A430QKF7</accession>
<dbReference type="PROSITE" id="PS50195">
    <property type="entry name" value="PX"/>
    <property type="match status" value="1"/>
</dbReference>
<keyword evidence="9" id="KW-1185">Reference proteome</keyword>
<dbReference type="InterPro" id="IPR000719">
    <property type="entry name" value="Prot_kinase_dom"/>
</dbReference>
<keyword evidence="4" id="KW-0547">Nucleotide-binding</keyword>